<accession>A0A9P6UXJ6</accession>
<feature type="compositionally biased region" description="Low complexity" evidence="1">
    <location>
        <begin position="710"/>
        <end position="721"/>
    </location>
</feature>
<feature type="compositionally biased region" description="Low complexity" evidence="1">
    <location>
        <begin position="759"/>
        <end position="782"/>
    </location>
</feature>
<evidence type="ECO:0000313" key="3">
    <source>
        <dbReference type="Proteomes" id="UP000738325"/>
    </source>
</evidence>
<feature type="region of interest" description="Disordered" evidence="1">
    <location>
        <begin position="1000"/>
        <end position="1039"/>
    </location>
</feature>
<feature type="compositionally biased region" description="Basic residues" evidence="1">
    <location>
        <begin position="315"/>
        <end position="324"/>
    </location>
</feature>
<protein>
    <submittedName>
        <fullName evidence="2">Uncharacterized protein</fullName>
    </submittedName>
</protein>
<keyword evidence="3" id="KW-1185">Reference proteome</keyword>
<feature type="region of interest" description="Disordered" evidence="1">
    <location>
        <begin position="1159"/>
        <end position="1190"/>
    </location>
</feature>
<feature type="region of interest" description="Disordered" evidence="1">
    <location>
        <begin position="254"/>
        <end position="341"/>
    </location>
</feature>
<feature type="region of interest" description="Disordered" evidence="1">
    <location>
        <begin position="83"/>
        <end position="122"/>
    </location>
</feature>
<feature type="region of interest" description="Disordered" evidence="1">
    <location>
        <begin position="1123"/>
        <end position="1147"/>
    </location>
</feature>
<feature type="region of interest" description="Disordered" evidence="1">
    <location>
        <begin position="581"/>
        <end position="615"/>
    </location>
</feature>
<organism evidence="2 3">
    <name type="scientific">Dissophora globulifera</name>
    <dbReference type="NCBI Taxonomy" id="979702"/>
    <lineage>
        <taxon>Eukaryota</taxon>
        <taxon>Fungi</taxon>
        <taxon>Fungi incertae sedis</taxon>
        <taxon>Mucoromycota</taxon>
        <taxon>Mortierellomycotina</taxon>
        <taxon>Mortierellomycetes</taxon>
        <taxon>Mortierellales</taxon>
        <taxon>Mortierellaceae</taxon>
        <taxon>Dissophora</taxon>
    </lineage>
</organism>
<proteinExistence type="predicted"/>
<feature type="compositionally biased region" description="Basic and acidic residues" evidence="1">
    <location>
        <begin position="33"/>
        <end position="43"/>
    </location>
</feature>
<feature type="region of interest" description="Disordered" evidence="1">
    <location>
        <begin position="498"/>
        <end position="559"/>
    </location>
</feature>
<dbReference type="Proteomes" id="UP000738325">
    <property type="component" value="Unassembled WGS sequence"/>
</dbReference>
<sequence length="1288" mass="139581">MTTHGPVDPQASQHHQHPDKLPADYTIITGDDDGQKRYSRAESEPDTPLPSSLHPGFALLSCPTKTADLPALLRPLPLNPLDSTDLGSELAPAMPPSSPEPPLPNLTNDSNDDDFNNGTLNTAASLPQLNETSIQYFPVYSTTPMKLNHLQGLMSSLQSIMNDQSFAMGDLRAQVDEIQDALNRVSSMHDSMTPEERRILQSAQMMKNLAEEVITSKGATLGHKYDLDSPASPHAEPRSAPLTISLPSLATRAMDSMQTPPPTALLSPTDLDYQHGHRRHRSSTTSFSSSANSDRQYTQDSEERSSRPSSAASSYRRHQRKKSLRQLEPLSNSNRGSQQDIESNAAFDRIRSLLTELITDASTALNTAPDGSQQPTTTVQFEPLVESDTESSVASSADSSSDHEDEGADEINSVGEDNNDIGAASAETTSTLESSATKSAEVVDPFLKRLQVTETASTMDDGGVEVELEPTVHHRVDFRSRLDRPNKRLSSLFMELQNTQTIQDESPKEKQTGRRRQMSDAAALESEWLENKDNMPRQPRRSISSMSLPSSRSSRPNSMYFTTSATMGIKAAVSGVENADVVDSSESAPESPLLSGRINRKPRQRGSISSMRSEPVTALRQSFIQDMQRQQRINTVELDRTVETIDGLTRDLVAVATHQNWMQMRLQKTLQFQKEQVRRIERAHSGNNIAAVADEDTTSAASVHEHHRAGAGATTSGAAQADNHASQIHPLADLSNSLKQVAVSVGRVLKSSAKHSRSRQGQSSGEGKSTSSSSSSISSSRRTFSGRFAGKDFSRYFQELEKIAALGGKIGFGRSSDVEDGAYEELLGKALSSTPGSRRASASGSGTKSSYNTASTLTDNSEVAQALAGTTAAESQQHHYHHQQGDFSDIESGRDDASSSLFHSRGDNVSTSSSSLDGPPDLEDFAAQCRLLTRALVLPFVQLTHHAMTSQDSALALAPRSSSSNYASDPVQDLHSTLEFVENMEGSIHSGDMSFRAFSPSASNTRRSSMSTNAGSSYTFPSRHSHRESPGSYPYAAHRKTSPLSVAGRELDSMLRGSGEVSPDAIVKARAFMSTGLYLLHLLYWTVLFVVGTVILDPWLAETAGQQVVRVVDQVRDVVAKDGVHQTGDGRARIEEASSSASHRRQSVDSFVSMDQHHGSVGKQHRLQQQQEPLGEEPEEEEEVTTAKQGKVQALEDRAIEVAVGFESLKHRLNSVVGSGRRGWTSGLWSRQVNSDATTAASAAVVQKLPVVPQTVVQGPSQQHAWATGAGAGPVPRQTLDVARRKSL</sequence>
<feature type="compositionally biased region" description="Low complexity" evidence="1">
    <location>
        <begin position="541"/>
        <end position="558"/>
    </location>
</feature>
<name>A0A9P6UXJ6_9FUNG</name>
<feature type="region of interest" description="Disordered" evidence="1">
    <location>
        <begin position="750"/>
        <end position="782"/>
    </location>
</feature>
<feature type="region of interest" description="Disordered" evidence="1">
    <location>
        <begin position="384"/>
        <end position="439"/>
    </location>
</feature>
<reference evidence="2" key="1">
    <citation type="journal article" date="2020" name="Fungal Divers.">
        <title>Resolving the Mortierellaceae phylogeny through synthesis of multi-gene phylogenetics and phylogenomics.</title>
        <authorList>
            <person name="Vandepol N."/>
            <person name="Liber J."/>
            <person name="Desiro A."/>
            <person name="Na H."/>
            <person name="Kennedy M."/>
            <person name="Barry K."/>
            <person name="Grigoriev I.V."/>
            <person name="Miller A.N."/>
            <person name="O'Donnell K."/>
            <person name="Stajich J.E."/>
            <person name="Bonito G."/>
        </authorList>
    </citation>
    <scope>NUCLEOTIDE SEQUENCE</scope>
    <source>
        <strain evidence="2">REB-010B</strain>
    </source>
</reference>
<dbReference type="OrthoDB" id="2418712at2759"/>
<feature type="compositionally biased region" description="Polar residues" evidence="1">
    <location>
        <begin position="1000"/>
        <end position="1022"/>
    </location>
</feature>
<feature type="compositionally biased region" description="Low complexity" evidence="1">
    <location>
        <begin position="423"/>
        <end position="439"/>
    </location>
</feature>
<feature type="region of interest" description="Disordered" evidence="1">
    <location>
        <begin position="868"/>
        <end position="920"/>
    </location>
</feature>
<feature type="region of interest" description="Disordered" evidence="1">
    <location>
        <begin position="832"/>
        <end position="855"/>
    </location>
</feature>
<feature type="region of interest" description="Disordered" evidence="1">
    <location>
        <begin position="696"/>
        <end position="723"/>
    </location>
</feature>
<feature type="compositionally biased region" description="Low complexity" evidence="1">
    <location>
        <begin position="390"/>
        <end position="399"/>
    </location>
</feature>
<feature type="compositionally biased region" description="Pro residues" evidence="1">
    <location>
        <begin position="93"/>
        <end position="104"/>
    </location>
</feature>
<evidence type="ECO:0000256" key="1">
    <source>
        <dbReference type="SAM" id="MobiDB-lite"/>
    </source>
</evidence>
<feature type="compositionally biased region" description="Low complexity" evidence="1">
    <location>
        <begin position="832"/>
        <end position="850"/>
    </location>
</feature>
<feature type="compositionally biased region" description="Acidic residues" evidence="1">
    <location>
        <begin position="1174"/>
        <end position="1184"/>
    </location>
</feature>
<feature type="compositionally biased region" description="Low complexity" evidence="1">
    <location>
        <begin position="584"/>
        <end position="595"/>
    </location>
</feature>
<comment type="caution">
    <text evidence="2">The sequence shown here is derived from an EMBL/GenBank/DDBJ whole genome shotgun (WGS) entry which is preliminary data.</text>
</comment>
<feature type="compositionally biased region" description="Polar residues" evidence="1">
    <location>
        <begin position="329"/>
        <end position="341"/>
    </location>
</feature>
<evidence type="ECO:0000313" key="2">
    <source>
        <dbReference type="EMBL" id="KAG0324233.1"/>
    </source>
</evidence>
<dbReference type="EMBL" id="JAAAIP010000158">
    <property type="protein sequence ID" value="KAG0324233.1"/>
    <property type="molecule type" value="Genomic_DNA"/>
</dbReference>
<feature type="region of interest" description="Disordered" evidence="1">
    <location>
        <begin position="1265"/>
        <end position="1288"/>
    </location>
</feature>
<feature type="compositionally biased region" description="Basic and acidic residues" evidence="1">
    <location>
        <begin position="1123"/>
        <end position="1136"/>
    </location>
</feature>
<gene>
    <name evidence="2" type="ORF">BGZ99_002065</name>
</gene>
<feature type="region of interest" description="Disordered" evidence="1">
    <location>
        <begin position="1"/>
        <end position="55"/>
    </location>
</feature>
<feature type="compositionally biased region" description="Polar residues" evidence="1">
    <location>
        <begin position="898"/>
        <end position="916"/>
    </location>
</feature>